<evidence type="ECO:0000256" key="9">
    <source>
        <dbReference type="ARBA" id="ARBA00023136"/>
    </source>
</evidence>
<evidence type="ECO:0000256" key="6">
    <source>
        <dbReference type="ARBA" id="ARBA00022925"/>
    </source>
</evidence>
<dbReference type="GO" id="GO:0007602">
    <property type="term" value="P:phototransduction"/>
    <property type="evidence" value="ECO:0007669"/>
    <property type="project" value="UniProtKB-KW"/>
</dbReference>
<organism evidence="12 13">
    <name type="scientific">Rubricoccus marinus</name>
    <dbReference type="NCBI Taxonomy" id="716817"/>
    <lineage>
        <taxon>Bacteria</taxon>
        <taxon>Pseudomonadati</taxon>
        <taxon>Rhodothermota</taxon>
        <taxon>Rhodothermia</taxon>
        <taxon>Rhodothermales</taxon>
        <taxon>Rubricoccaceae</taxon>
        <taxon>Rubricoccus</taxon>
    </lineage>
</organism>
<reference evidence="12 13" key="1">
    <citation type="submission" date="2016-11" db="EMBL/GenBank/DDBJ databases">
        <title>Study of marine rhodopsin-containing bacteria.</title>
        <authorList>
            <person name="Yoshizawa S."/>
            <person name="Kumagai Y."/>
            <person name="Kogure K."/>
        </authorList>
    </citation>
    <scope>NUCLEOTIDE SEQUENCE [LARGE SCALE GENOMIC DNA]</scope>
    <source>
        <strain evidence="12 13">SG-29</strain>
    </source>
</reference>
<dbReference type="SMART" id="SM01021">
    <property type="entry name" value="Bac_rhodopsin"/>
    <property type="match status" value="1"/>
</dbReference>
<evidence type="ECO:0000256" key="2">
    <source>
        <dbReference type="ARBA" id="ARBA00008130"/>
    </source>
</evidence>
<keyword evidence="9 11" id="KW-0472">Membrane</keyword>
<dbReference type="PANTHER" id="PTHR28286:SF2">
    <property type="entry name" value="BACTERIORHODOPSIN _OPSIN, NOPA (EUROFUNG)"/>
    <property type="match status" value="1"/>
</dbReference>
<dbReference type="Proteomes" id="UP000216446">
    <property type="component" value="Unassembled WGS sequence"/>
</dbReference>
<evidence type="ECO:0000256" key="10">
    <source>
        <dbReference type="ARBA" id="ARBA00023170"/>
    </source>
</evidence>
<evidence type="ECO:0000313" key="13">
    <source>
        <dbReference type="Proteomes" id="UP000216446"/>
    </source>
</evidence>
<sequence>MAQTWYWIGLVAMAVGSGVFGVAAARAPERRWQILWTLYFFICLIAAVLYLVMATGFGSYVSADGTKTTWVRYVTWFTSTPLLLLALTYLGRSSMPLVASLLGANAFMIATGFVATILPEDALSLTWWAISTGAYVAIAWAFLGRYKREAKAALPASGAVFDRIVLVHLILWTAYPVVWMLSPEGLDLVGDGPEALMFTILDIAAKVGFGFLAANSLRQIEQNGEAAAFEPGAPAVVASGVRARA</sequence>
<gene>
    <name evidence="12" type="ORF">BSZ36_14690</name>
</gene>
<dbReference type="PRINTS" id="PR00251">
    <property type="entry name" value="BACTRLOPSIN"/>
</dbReference>
<dbReference type="GO" id="GO:0016020">
    <property type="term" value="C:membrane"/>
    <property type="evidence" value="ECO:0007669"/>
    <property type="project" value="UniProtKB-SubCell"/>
</dbReference>
<comment type="subcellular location">
    <subcellularLocation>
        <location evidence="1">Membrane</location>
        <topology evidence="1">Multi-pass membrane protein</topology>
    </subcellularLocation>
</comment>
<dbReference type="AlphaFoldDB" id="A0A259U296"/>
<protein>
    <submittedName>
        <fullName evidence="12">Rhodopsin</fullName>
    </submittedName>
</protein>
<feature type="transmembrane region" description="Helical" evidence="11">
    <location>
        <begin position="125"/>
        <end position="143"/>
    </location>
</feature>
<keyword evidence="10" id="KW-0675">Receptor</keyword>
<evidence type="ECO:0000256" key="4">
    <source>
        <dbReference type="ARBA" id="ARBA00022606"/>
    </source>
</evidence>
<dbReference type="GO" id="GO:0009881">
    <property type="term" value="F:photoreceptor activity"/>
    <property type="evidence" value="ECO:0007669"/>
    <property type="project" value="UniProtKB-KW"/>
</dbReference>
<dbReference type="Pfam" id="PF01036">
    <property type="entry name" value="Bac_rhodopsin"/>
    <property type="match status" value="1"/>
</dbReference>
<feature type="transmembrane region" description="Helical" evidence="11">
    <location>
        <begin position="164"/>
        <end position="183"/>
    </location>
</feature>
<keyword evidence="4" id="KW-0716">Sensory transduction</keyword>
<evidence type="ECO:0000256" key="5">
    <source>
        <dbReference type="ARBA" id="ARBA00022692"/>
    </source>
</evidence>
<accession>A0A259U296</accession>
<feature type="transmembrane region" description="Helical" evidence="11">
    <location>
        <begin position="195"/>
        <end position="214"/>
    </location>
</feature>
<keyword evidence="3" id="KW-0600">Photoreceptor protein</keyword>
<feature type="transmembrane region" description="Helical" evidence="11">
    <location>
        <begin position="6"/>
        <end position="25"/>
    </location>
</feature>
<dbReference type="InterPro" id="IPR001425">
    <property type="entry name" value="Arc/bac/fun_rhodopsins"/>
</dbReference>
<dbReference type="SUPFAM" id="SSF81321">
    <property type="entry name" value="Family A G protein-coupled receptor-like"/>
    <property type="match status" value="1"/>
</dbReference>
<dbReference type="InParanoid" id="A0A259U296"/>
<evidence type="ECO:0000256" key="1">
    <source>
        <dbReference type="ARBA" id="ARBA00004141"/>
    </source>
</evidence>
<keyword evidence="7 11" id="KW-1133">Transmembrane helix</keyword>
<proteinExistence type="inferred from homology"/>
<evidence type="ECO:0000256" key="11">
    <source>
        <dbReference type="SAM" id="Phobius"/>
    </source>
</evidence>
<keyword evidence="6" id="KW-0681">Retinal protein</keyword>
<dbReference type="OrthoDB" id="70408at2"/>
<keyword evidence="13" id="KW-1185">Reference proteome</keyword>
<evidence type="ECO:0000256" key="8">
    <source>
        <dbReference type="ARBA" id="ARBA00022991"/>
    </source>
</evidence>
<dbReference type="Gene3D" id="1.20.1070.10">
    <property type="entry name" value="Rhodopsin 7-helix transmembrane proteins"/>
    <property type="match status" value="1"/>
</dbReference>
<feature type="transmembrane region" description="Helical" evidence="11">
    <location>
        <begin position="73"/>
        <end position="90"/>
    </location>
</feature>
<evidence type="ECO:0000256" key="7">
    <source>
        <dbReference type="ARBA" id="ARBA00022989"/>
    </source>
</evidence>
<keyword evidence="8" id="KW-0157">Chromophore</keyword>
<feature type="transmembrane region" description="Helical" evidence="11">
    <location>
        <begin position="97"/>
        <end position="119"/>
    </location>
</feature>
<dbReference type="EMBL" id="MQWB01000001">
    <property type="protein sequence ID" value="OZC04119.1"/>
    <property type="molecule type" value="Genomic_DNA"/>
</dbReference>
<feature type="transmembrane region" description="Helical" evidence="11">
    <location>
        <begin position="37"/>
        <end position="61"/>
    </location>
</feature>
<keyword evidence="5 11" id="KW-0812">Transmembrane</keyword>
<comment type="caution">
    <text evidence="12">The sequence shown here is derived from an EMBL/GenBank/DDBJ whole genome shotgun (WGS) entry which is preliminary data.</text>
</comment>
<dbReference type="RefSeq" id="WP_094550238.1">
    <property type="nucleotide sequence ID" value="NZ_MQWB01000001.1"/>
</dbReference>
<comment type="similarity">
    <text evidence="2">Belongs to the archaeal/bacterial/fungal opsin family.</text>
</comment>
<evidence type="ECO:0000256" key="3">
    <source>
        <dbReference type="ARBA" id="ARBA00022543"/>
    </source>
</evidence>
<evidence type="ECO:0000313" key="12">
    <source>
        <dbReference type="EMBL" id="OZC04119.1"/>
    </source>
</evidence>
<name>A0A259U296_9BACT</name>
<dbReference type="PANTHER" id="PTHR28286">
    <property type="match status" value="1"/>
</dbReference>